<organism evidence="2 3">
    <name type="scientific">Deinococcus irradiatisoli</name>
    <dbReference type="NCBI Taxonomy" id="2202254"/>
    <lineage>
        <taxon>Bacteria</taxon>
        <taxon>Thermotogati</taxon>
        <taxon>Deinococcota</taxon>
        <taxon>Deinococci</taxon>
        <taxon>Deinococcales</taxon>
        <taxon>Deinococcaceae</taxon>
        <taxon>Deinococcus</taxon>
    </lineage>
</organism>
<reference evidence="2 3" key="1">
    <citation type="submission" date="2018-05" db="EMBL/GenBank/DDBJ databases">
        <title>Complete Genome Sequence of Deinococcus sp. strain 17bor-2.</title>
        <authorList>
            <person name="Srinivasan S."/>
        </authorList>
    </citation>
    <scope>NUCLEOTIDE SEQUENCE [LARGE SCALE GENOMIC DNA]</scope>
    <source>
        <strain evidence="2 3">17bor-2</strain>
    </source>
</reference>
<gene>
    <name evidence="2" type="ORF">DKM44_08185</name>
</gene>
<feature type="transmembrane region" description="Helical" evidence="1">
    <location>
        <begin position="20"/>
        <end position="39"/>
    </location>
</feature>
<evidence type="ECO:0008006" key="4">
    <source>
        <dbReference type="Google" id="ProtNLM"/>
    </source>
</evidence>
<evidence type="ECO:0000256" key="1">
    <source>
        <dbReference type="SAM" id="Phobius"/>
    </source>
</evidence>
<keyword evidence="3" id="KW-1185">Reference proteome</keyword>
<keyword evidence="1" id="KW-0812">Transmembrane</keyword>
<dbReference type="RefSeq" id="WP_109826847.1">
    <property type="nucleotide sequence ID" value="NZ_CP029494.1"/>
</dbReference>
<dbReference type="EMBL" id="CP029494">
    <property type="protein sequence ID" value="AWN23206.1"/>
    <property type="molecule type" value="Genomic_DNA"/>
</dbReference>
<name>A0A2Z3JGT7_9DEIO</name>
<evidence type="ECO:0000313" key="2">
    <source>
        <dbReference type="EMBL" id="AWN23206.1"/>
    </source>
</evidence>
<dbReference type="Proteomes" id="UP000245368">
    <property type="component" value="Chromosome"/>
</dbReference>
<evidence type="ECO:0000313" key="3">
    <source>
        <dbReference type="Proteomes" id="UP000245368"/>
    </source>
</evidence>
<accession>A0A2Z3JGT7</accession>
<keyword evidence="1" id="KW-0472">Membrane</keyword>
<proteinExistence type="predicted"/>
<dbReference type="AlphaFoldDB" id="A0A2Z3JGT7"/>
<keyword evidence="1" id="KW-1133">Transmembrane helix</keyword>
<dbReference type="KEGG" id="dez:DKM44_08185"/>
<sequence length="292" mass="30805">MTQQRPRTTPFPHWSLPAALLRISITIGLLTALIVAFFASLERRDVGQLAAGSVAVLTAPVGAAQRLNLTVAPNTSHTLQLRAAPDFTARLTASRRGDLRLTPRPSPAGERRWTLSRAVQGLPVLIQLDAQSGLPGALSLDVPGRVPLTLSLSRSADDTDLDLREVQLERLNVAASGGQLRATLPLRGQARLSLSGSGSRAALRLPPGTARLTLDARLSGGSLSLTLPPGAQVQLDVRSSGAPIPAPPGFEVSTLPDRRTRRYVQVGRAGGPRLSATLNLTDTTLILQGDLP</sequence>
<protein>
    <recommendedName>
        <fullName evidence="4">Adhesin domain-containing protein</fullName>
    </recommendedName>
</protein>